<accession>S3CYW5</accession>
<keyword evidence="4" id="KW-1185">Reference proteome</keyword>
<dbReference type="RefSeq" id="XP_008087941.1">
    <property type="nucleotide sequence ID" value="XM_008089750.1"/>
</dbReference>
<name>S3CYW5_GLAL2</name>
<evidence type="ECO:0000256" key="1">
    <source>
        <dbReference type="SAM" id="MobiDB-lite"/>
    </source>
</evidence>
<dbReference type="KEGG" id="glz:GLAREA_11607"/>
<proteinExistence type="predicted"/>
<feature type="compositionally biased region" description="Basic and acidic residues" evidence="1">
    <location>
        <begin position="81"/>
        <end position="115"/>
    </location>
</feature>
<feature type="compositionally biased region" description="Basic residues" evidence="1">
    <location>
        <begin position="67"/>
        <end position="80"/>
    </location>
</feature>
<feature type="transmembrane region" description="Helical" evidence="2">
    <location>
        <begin position="30"/>
        <end position="52"/>
    </location>
</feature>
<evidence type="ECO:0000256" key="2">
    <source>
        <dbReference type="SAM" id="Phobius"/>
    </source>
</evidence>
<gene>
    <name evidence="3" type="ORF">GLAREA_11607</name>
</gene>
<dbReference type="HOGENOM" id="CLU_1266994_0_0_1"/>
<keyword evidence="2" id="KW-0812">Transmembrane</keyword>
<dbReference type="AlphaFoldDB" id="S3CYW5"/>
<evidence type="ECO:0000313" key="4">
    <source>
        <dbReference type="Proteomes" id="UP000016922"/>
    </source>
</evidence>
<sequence>MVAPPSAFLLRQKQLFVHQSSGRVHGQLRIWRAALVCIALSSFWRALLAAVGRLRTRSSQRMDKGKKECKRTSVQHHSKTPRHDEQILKTRKERIDSKTAEGKHQRSENKKLGCRDRHHDAVFPVNPRSGKQTTWTEATDSTGDMYTYRGGAERGQSCAQLMHITDVHFRKKDDVQPEAGLGQETQTAEDTIVYTALDSWSIIIADLETHFAQDIQAR</sequence>
<evidence type="ECO:0000313" key="3">
    <source>
        <dbReference type="EMBL" id="EPE25026.1"/>
    </source>
</evidence>
<keyword evidence="2" id="KW-0472">Membrane</keyword>
<keyword evidence="2" id="KW-1133">Transmembrane helix</keyword>
<protein>
    <submittedName>
        <fullName evidence="3">Uncharacterized protein</fullName>
    </submittedName>
</protein>
<reference evidence="3 4" key="1">
    <citation type="journal article" date="2013" name="BMC Genomics">
        <title>Genomics-driven discovery of the pneumocandin biosynthetic gene cluster in the fungus Glarea lozoyensis.</title>
        <authorList>
            <person name="Chen L."/>
            <person name="Yue Q."/>
            <person name="Zhang X."/>
            <person name="Xiang M."/>
            <person name="Wang C."/>
            <person name="Li S."/>
            <person name="Che Y."/>
            <person name="Ortiz-Lopez F.J."/>
            <person name="Bills G.F."/>
            <person name="Liu X."/>
            <person name="An Z."/>
        </authorList>
    </citation>
    <scope>NUCLEOTIDE SEQUENCE [LARGE SCALE GENOMIC DNA]</scope>
    <source>
        <strain evidence="4">ATCC 20868 / MF5171</strain>
    </source>
</reference>
<dbReference type="EMBL" id="KE145372">
    <property type="protein sequence ID" value="EPE25026.1"/>
    <property type="molecule type" value="Genomic_DNA"/>
</dbReference>
<dbReference type="Proteomes" id="UP000016922">
    <property type="component" value="Unassembled WGS sequence"/>
</dbReference>
<feature type="region of interest" description="Disordered" evidence="1">
    <location>
        <begin position="56"/>
        <end position="115"/>
    </location>
</feature>
<organism evidence="3 4">
    <name type="scientific">Glarea lozoyensis (strain ATCC 20868 / MF5171)</name>
    <dbReference type="NCBI Taxonomy" id="1116229"/>
    <lineage>
        <taxon>Eukaryota</taxon>
        <taxon>Fungi</taxon>
        <taxon>Dikarya</taxon>
        <taxon>Ascomycota</taxon>
        <taxon>Pezizomycotina</taxon>
        <taxon>Leotiomycetes</taxon>
        <taxon>Helotiales</taxon>
        <taxon>Helotiaceae</taxon>
        <taxon>Glarea</taxon>
    </lineage>
</organism>
<dbReference type="GeneID" id="19470648"/>